<dbReference type="Pfam" id="PF01965">
    <property type="entry name" value="DJ-1_PfpI"/>
    <property type="match status" value="1"/>
</dbReference>
<name>A0A072NZP0_9EURO</name>
<dbReference type="EMBL" id="AMGV01000017">
    <property type="protein sequence ID" value="KEF52493.1"/>
    <property type="molecule type" value="Genomic_DNA"/>
</dbReference>
<dbReference type="Proteomes" id="UP000027920">
    <property type="component" value="Unassembled WGS sequence"/>
</dbReference>
<dbReference type="InterPro" id="IPR052158">
    <property type="entry name" value="INH-QAR"/>
</dbReference>
<organism evidence="2 3">
    <name type="scientific">Exophiala aquamarina CBS 119918</name>
    <dbReference type="NCBI Taxonomy" id="1182545"/>
    <lineage>
        <taxon>Eukaryota</taxon>
        <taxon>Fungi</taxon>
        <taxon>Dikarya</taxon>
        <taxon>Ascomycota</taxon>
        <taxon>Pezizomycotina</taxon>
        <taxon>Eurotiomycetes</taxon>
        <taxon>Chaetothyriomycetidae</taxon>
        <taxon>Chaetothyriales</taxon>
        <taxon>Herpotrichiellaceae</taxon>
        <taxon>Exophiala</taxon>
    </lineage>
</organism>
<dbReference type="AlphaFoldDB" id="A0A072NZP0"/>
<reference evidence="2 3" key="1">
    <citation type="submission" date="2013-03" db="EMBL/GenBank/DDBJ databases">
        <title>The Genome Sequence of Exophiala aquamarina CBS 119918.</title>
        <authorList>
            <consortium name="The Broad Institute Genomics Platform"/>
            <person name="Cuomo C."/>
            <person name="de Hoog S."/>
            <person name="Gorbushina A."/>
            <person name="Walker B."/>
            <person name="Young S.K."/>
            <person name="Zeng Q."/>
            <person name="Gargeya S."/>
            <person name="Fitzgerald M."/>
            <person name="Haas B."/>
            <person name="Abouelleil A."/>
            <person name="Allen A.W."/>
            <person name="Alvarado L."/>
            <person name="Arachchi H.M."/>
            <person name="Berlin A.M."/>
            <person name="Chapman S.B."/>
            <person name="Gainer-Dewar J."/>
            <person name="Goldberg J."/>
            <person name="Griggs A."/>
            <person name="Gujja S."/>
            <person name="Hansen M."/>
            <person name="Howarth C."/>
            <person name="Imamovic A."/>
            <person name="Ireland A."/>
            <person name="Larimer J."/>
            <person name="McCowan C."/>
            <person name="Murphy C."/>
            <person name="Pearson M."/>
            <person name="Poon T.W."/>
            <person name="Priest M."/>
            <person name="Roberts A."/>
            <person name="Saif S."/>
            <person name="Shea T."/>
            <person name="Sisk P."/>
            <person name="Sykes S."/>
            <person name="Wortman J."/>
            <person name="Nusbaum C."/>
            <person name="Birren B."/>
        </authorList>
    </citation>
    <scope>NUCLEOTIDE SEQUENCE [LARGE SCALE GENOMIC DNA]</scope>
    <source>
        <strain evidence="2 3">CBS 119918</strain>
    </source>
</reference>
<dbReference type="InterPro" id="IPR029062">
    <property type="entry name" value="Class_I_gatase-like"/>
</dbReference>
<evidence type="ECO:0000313" key="2">
    <source>
        <dbReference type="EMBL" id="KEF52493.1"/>
    </source>
</evidence>
<evidence type="ECO:0000313" key="3">
    <source>
        <dbReference type="Proteomes" id="UP000027920"/>
    </source>
</evidence>
<feature type="domain" description="DJ-1/PfpI" evidence="1">
    <location>
        <begin position="109"/>
        <end position="197"/>
    </location>
</feature>
<comment type="caution">
    <text evidence="2">The sequence shown here is derived from an EMBL/GenBank/DDBJ whole genome shotgun (WGS) entry which is preliminary data.</text>
</comment>
<dbReference type="PANTHER" id="PTHR43130">
    <property type="entry name" value="ARAC-FAMILY TRANSCRIPTIONAL REGULATOR"/>
    <property type="match status" value="1"/>
</dbReference>
<dbReference type="SUPFAM" id="SSF52317">
    <property type="entry name" value="Class I glutamine amidotransferase-like"/>
    <property type="match status" value="1"/>
</dbReference>
<protein>
    <recommendedName>
        <fullName evidence="1">DJ-1/PfpI domain-containing protein</fullName>
    </recommendedName>
</protein>
<dbReference type="InterPro" id="IPR002818">
    <property type="entry name" value="DJ-1/PfpI"/>
</dbReference>
<accession>A0A072NZP0</accession>
<dbReference type="RefSeq" id="XP_013255083.1">
    <property type="nucleotide sequence ID" value="XM_013399629.1"/>
</dbReference>
<sequence length="230" mass="25237">MSSTPLDLSKPSRTIKVGVLLMGGETEILDVGAVDMLHGLSKSFYKGWDDKFIDPKLKEQAIDFTFHWVNEKGTPAKLTGGITLIPTHDFSNAPALDIAIMGAHDITYQPSETELAYVRKAYEDSVAFIAICGGIQTPLLAGLFKGKSATGPRAMLAMAKQMGPDTQWEEKRWHRDGKLWTSGALINGLDLMSAFVREYWGGEGSLAEWVLALTHCPSRDVYYADAPTKL</sequence>
<proteinExistence type="predicted"/>
<evidence type="ECO:0000259" key="1">
    <source>
        <dbReference type="Pfam" id="PF01965"/>
    </source>
</evidence>
<dbReference type="VEuPathDB" id="FungiDB:A1O9_11335"/>
<dbReference type="Gene3D" id="3.40.50.880">
    <property type="match status" value="1"/>
</dbReference>
<dbReference type="GeneID" id="25286234"/>
<dbReference type="OrthoDB" id="5424793at2759"/>
<keyword evidence="3" id="KW-1185">Reference proteome</keyword>
<dbReference type="HOGENOM" id="CLU_000445_44_8_1"/>
<gene>
    <name evidence="2" type="ORF">A1O9_11335</name>
</gene>
<dbReference type="STRING" id="1182545.A0A072NZP0"/>
<dbReference type="PANTHER" id="PTHR43130:SF7">
    <property type="entry name" value="DJ-1_PFPI DOMAIN-CONTAINING PROTEIN"/>
    <property type="match status" value="1"/>
</dbReference>